<dbReference type="AlphaFoldDB" id="A0A8I0FAC6"/>
<name>A0A8I0FAC6_ACIBA</name>
<gene>
    <name evidence="1" type="ORF">IAG11_14515</name>
</gene>
<dbReference type="Proteomes" id="UP000634608">
    <property type="component" value="Unassembled WGS sequence"/>
</dbReference>
<reference evidence="1" key="1">
    <citation type="submission" date="2020-08" db="EMBL/GenBank/DDBJ databases">
        <title>Diversity of carbapenem-resistant Acinetobacter baumannii and bacteriophage-mediated spread of the Oxa23 carbapenemase.</title>
        <authorList>
            <person name="Abouelfetouh A."/>
            <person name="Mattock J."/>
            <person name="Turner D."/>
            <person name="Li E."/>
            <person name="Evans B.A."/>
        </authorList>
    </citation>
    <scope>NUCLEOTIDE SEQUENCE</scope>
    <source>
        <strain evidence="1">A86</strain>
    </source>
</reference>
<feature type="non-terminal residue" evidence="1">
    <location>
        <position position="1"/>
    </location>
</feature>
<keyword evidence="1" id="KW-0436">Ligase</keyword>
<comment type="caution">
    <text evidence="1">The sequence shown here is derived from an EMBL/GenBank/DDBJ whole genome shotgun (WGS) entry which is preliminary data.</text>
</comment>
<organism evidence="1 2">
    <name type="scientific">Acinetobacter baumannii</name>
    <dbReference type="NCBI Taxonomy" id="470"/>
    <lineage>
        <taxon>Bacteria</taxon>
        <taxon>Pseudomonadati</taxon>
        <taxon>Pseudomonadota</taxon>
        <taxon>Gammaproteobacteria</taxon>
        <taxon>Moraxellales</taxon>
        <taxon>Moraxellaceae</taxon>
        <taxon>Acinetobacter</taxon>
        <taxon>Acinetobacter calcoaceticus/baumannii complex</taxon>
    </lineage>
</organism>
<proteinExistence type="predicted"/>
<dbReference type="EMBL" id="JACSVK010000041">
    <property type="protein sequence ID" value="MBD0221108.1"/>
    <property type="molecule type" value="Genomic_DNA"/>
</dbReference>
<protein>
    <submittedName>
        <fullName evidence="1">5-formyltetrahydrofolate cyclo-ligase</fullName>
    </submittedName>
</protein>
<accession>A0A8I0FAC6</accession>
<evidence type="ECO:0000313" key="1">
    <source>
        <dbReference type="EMBL" id="MBD0221108.1"/>
    </source>
</evidence>
<dbReference type="GO" id="GO:0016874">
    <property type="term" value="F:ligase activity"/>
    <property type="evidence" value="ECO:0007669"/>
    <property type="project" value="UniProtKB-KW"/>
</dbReference>
<evidence type="ECO:0000313" key="2">
    <source>
        <dbReference type="Proteomes" id="UP000634608"/>
    </source>
</evidence>
<sequence>QFIEHTLERQSWDQPLDGLLTPQHFYYFKR</sequence>